<dbReference type="OrthoDB" id="9807354at2"/>
<dbReference type="RefSeq" id="WP_018083366.1">
    <property type="nucleotide sequence ID" value="NZ_AQWM01000030.1"/>
</dbReference>
<protein>
    <recommendedName>
        <fullName evidence="3">Conjugal transfer protein TrbI</fullName>
    </recommendedName>
</protein>
<name>V4P199_9CAUL</name>
<dbReference type="eggNOG" id="COG2948">
    <property type="taxonomic scope" value="Bacteria"/>
</dbReference>
<accession>V4P199</accession>
<evidence type="ECO:0000313" key="2">
    <source>
        <dbReference type="Proteomes" id="UP000017837"/>
    </source>
</evidence>
<reference evidence="1 2" key="1">
    <citation type="journal article" date="2014" name="Nature">
        <title>Sequential evolution of bacterial morphology by co-option of a developmental regulator.</title>
        <authorList>
            <person name="Jiang C."/>
            <person name="Brown P.J."/>
            <person name="Ducret A."/>
            <person name="Brun Y.V."/>
        </authorList>
    </citation>
    <scope>NUCLEOTIDE SEQUENCE [LARGE SCALE GENOMIC DNA]</scope>
    <source>
        <strain evidence="1 2">DSM 16100</strain>
    </source>
</reference>
<dbReference type="Proteomes" id="UP000017837">
    <property type="component" value="Unassembled WGS sequence"/>
</dbReference>
<dbReference type="Pfam" id="PF03743">
    <property type="entry name" value="TrbI"/>
    <property type="match status" value="1"/>
</dbReference>
<sequence length="107" mass="11356">MASGHGAWADPQGLAALQDRTNFHWARVAQAAAVSTILGIYALSGGNASRGSDLVRVLRSGATDSLARVGQALVERQLSAQPSIPLRNGLPIRVVLARDLILEPYRE</sequence>
<dbReference type="EMBL" id="AWGB01000042">
    <property type="protein sequence ID" value="ESQ87772.1"/>
    <property type="molecule type" value="Genomic_DNA"/>
</dbReference>
<keyword evidence="2" id="KW-1185">Reference proteome</keyword>
<dbReference type="InterPro" id="IPR005498">
    <property type="entry name" value="T4SS_VirB10/TraB/TrbI"/>
</dbReference>
<evidence type="ECO:0008006" key="3">
    <source>
        <dbReference type="Google" id="ProtNLM"/>
    </source>
</evidence>
<dbReference type="PATRIC" id="fig|1121022.4.peg.3466"/>
<dbReference type="AlphaFoldDB" id="V4P199"/>
<gene>
    <name evidence="1" type="ORF">ABENE_17015</name>
</gene>
<evidence type="ECO:0000313" key="1">
    <source>
        <dbReference type="EMBL" id="ESQ87772.1"/>
    </source>
</evidence>
<organism evidence="1 2">
    <name type="scientific">Asticcacaulis benevestitus DSM 16100 = ATCC BAA-896</name>
    <dbReference type="NCBI Taxonomy" id="1121022"/>
    <lineage>
        <taxon>Bacteria</taxon>
        <taxon>Pseudomonadati</taxon>
        <taxon>Pseudomonadota</taxon>
        <taxon>Alphaproteobacteria</taxon>
        <taxon>Caulobacterales</taxon>
        <taxon>Caulobacteraceae</taxon>
        <taxon>Asticcacaulis</taxon>
    </lineage>
</organism>
<dbReference type="STRING" id="1121022.GCA_000376105_03685"/>
<comment type="caution">
    <text evidence="1">The sequence shown here is derived from an EMBL/GenBank/DDBJ whole genome shotgun (WGS) entry which is preliminary data.</text>
</comment>
<proteinExistence type="predicted"/>